<dbReference type="Pfam" id="PF03692">
    <property type="entry name" value="CxxCxxCC"/>
    <property type="match status" value="1"/>
</dbReference>
<comment type="caution">
    <text evidence="1">The sequence shown here is derived from an EMBL/GenBank/DDBJ whole genome shotgun (WGS) entry which is preliminary data.</text>
</comment>
<reference evidence="1 2" key="1">
    <citation type="submission" date="2020-08" db="EMBL/GenBank/DDBJ databases">
        <title>Bridging the membrane lipid divide: bacteria of the FCB group superphylum have the potential to synthesize archaeal ether lipids.</title>
        <authorList>
            <person name="Villanueva L."/>
            <person name="Von Meijenfeldt F.A.B."/>
            <person name="Westbye A.B."/>
            <person name="Yadav S."/>
            <person name="Hopmans E.C."/>
            <person name="Dutilh B.E."/>
            <person name="Sinninghe Damste J.S."/>
        </authorList>
    </citation>
    <scope>NUCLEOTIDE SEQUENCE [LARGE SCALE GENOMIC DNA]</scope>
    <source>
        <strain evidence="1">NIOZ-UU82</strain>
    </source>
</reference>
<dbReference type="PANTHER" id="PTHR35866:SF1">
    <property type="entry name" value="YKGJ FAMILY CYSTEINE CLUSTER PROTEIN"/>
    <property type="match status" value="1"/>
</dbReference>
<dbReference type="PANTHER" id="PTHR35866">
    <property type="entry name" value="PUTATIVE-RELATED"/>
    <property type="match status" value="1"/>
</dbReference>
<accession>A0A8J6T6F2</accession>
<protein>
    <submittedName>
        <fullName evidence="1">YkgJ family cysteine cluster protein</fullName>
    </submittedName>
</protein>
<gene>
    <name evidence="1" type="ORF">H8E80_00925</name>
</gene>
<evidence type="ECO:0000313" key="1">
    <source>
        <dbReference type="EMBL" id="MBC8198599.1"/>
    </source>
</evidence>
<dbReference type="InterPro" id="IPR005358">
    <property type="entry name" value="Puta_zinc/iron-chelating_dom"/>
</dbReference>
<dbReference type="EMBL" id="JACNLL010000012">
    <property type="protein sequence ID" value="MBC8198599.1"/>
    <property type="molecule type" value="Genomic_DNA"/>
</dbReference>
<name>A0A8J6T6F2_9BACT</name>
<proteinExistence type="predicted"/>
<organism evidence="1 2">
    <name type="scientific">Candidatus Desulfaltia bathyphila</name>
    <dbReference type="NCBI Taxonomy" id="2841697"/>
    <lineage>
        <taxon>Bacteria</taxon>
        <taxon>Pseudomonadati</taxon>
        <taxon>Thermodesulfobacteriota</taxon>
        <taxon>Desulfobacteria</taxon>
        <taxon>Desulfobacterales</taxon>
        <taxon>Desulfobacterales incertae sedis</taxon>
        <taxon>Candidatus Desulfaltia</taxon>
    </lineage>
</organism>
<sequence length="273" mass="31927">MDIPNTMAGIEPVKLSLDSRFKFKCHKGIKCFTKCCGDINIILTPYDIIRLKNRLKLSSEEFLAIYTEPQLLEKTDLPIITLKLLDNDTSGSDKKRCPFVKEDGCVIYEDRPTTCRYYPLGVASLSHKEGADDEGFYFFVHEPHCLGFEEDKEWTVREWRKDQGVDIHDEINAGWTDLVVRKRSFPKNVMLTEQSKKMFFLVSYNIDKFKKFIFESSFLDRYKIDDETVEKIREDEIARLDFGINWLKSLLFKGASEDQFKINKKPEGIRKKS</sequence>
<evidence type="ECO:0000313" key="2">
    <source>
        <dbReference type="Proteomes" id="UP000603545"/>
    </source>
</evidence>
<dbReference type="AlphaFoldDB" id="A0A8J6T6F2"/>
<dbReference type="Proteomes" id="UP000603545">
    <property type="component" value="Unassembled WGS sequence"/>
</dbReference>